<dbReference type="SUPFAM" id="SSF53335">
    <property type="entry name" value="S-adenosyl-L-methionine-dependent methyltransferases"/>
    <property type="match status" value="1"/>
</dbReference>
<evidence type="ECO:0000256" key="4">
    <source>
        <dbReference type="ARBA" id="ARBA00022679"/>
    </source>
</evidence>
<dbReference type="InterPro" id="IPR002877">
    <property type="entry name" value="RNA_MeTrfase_FtsJ_dom"/>
</dbReference>
<evidence type="ECO:0000256" key="2">
    <source>
        <dbReference type="ARBA" id="ARBA00022552"/>
    </source>
</evidence>
<dbReference type="HAMAP" id="MF_01547">
    <property type="entry name" value="RNA_methyltr_E"/>
    <property type="match status" value="1"/>
</dbReference>
<keyword evidence="5 7" id="KW-0949">S-adenosyl-L-methionine</keyword>
<dbReference type="GO" id="GO:0005739">
    <property type="term" value="C:mitochondrion"/>
    <property type="evidence" value="ECO:0007669"/>
    <property type="project" value="TreeGrafter"/>
</dbReference>
<gene>
    <name evidence="9" type="ORF">JTE90_013744</name>
</gene>
<keyword evidence="10" id="KW-1185">Reference proteome</keyword>
<dbReference type="AlphaFoldDB" id="A0AAV6V0Y8"/>
<evidence type="ECO:0000259" key="8">
    <source>
        <dbReference type="Pfam" id="PF01728"/>
    </source>
</evidence>
<comment type="caution">
    <text evidence="9">The sequence shown here is derived from an EMBL/GenBank/DDBJ whole genome shotgun (WGS) entry which is preliminary data.</text>
</comment>
<accession>A0AAV6V0Y8</accession>
<evidence type="ECO:0000256" key="6">
    <source>
        <dbReference type="ARBA" id="ARBA00041184"/>
    </source>
</evidence>
<feature type="domain" description="Ribosomal RNA methyltransferase FtsJ" evidence="8">
    <location>
        <begin position="67"/>
        <end position="254"/>
    </location>
</feature>
<evidence type="ECO:0000256" key="5">
    <source>
        <dbReference type="ARBA" id="ARBA00022691"/>
    </source>
</evidence>
<evidence type="ECO:0000256" key="1">
    <source>
        <dbReference type="ARBA" id="ARBA00009258"/>
    </source>
</evidence>
<dbReference type="PANTHER" id="PTHR10920:SF18">
    <property type="entry name" value="RRNA METHYLTRANSFERASE 2, MITOCHONDRIAL"/>
    <property type="match status" value="1"/>
</dbReference>
<keyword evidence="4" id="KW-0808">Transferase</keyword>
<dbReference type="PIRSF" id="PIRSF005461">
    <property type="entry name" value="23S_rRNA_mtase"/>
    <property type="match status" value="1"/>
</dbReference>
<dbReference type="PANTHER" id="PTHR10920">
    <property type="entry name" value="RIBOSOMAL RNA METHYLTRANSFERASE"/>
    <property type="match status" value="1"/>
</dbReference>
<evidence type="ECO:0000313" key="9">
    <source>
        <dbReference type="EMBL" id="KAG8189211.1"/>
    </source>
</evidence>
<evidence type="ECO:0000256" key="7">
    <source>
        <dbReference type="PIRSR" id="PIRSR005461-1"/>
    </source>
</evidence>
<dbReference type="Gene3D" id="3.40.50.150">
    <property type="entry name" value="Vaccinia Virus protein VP39"/>
    <property type="match status" value="1"/>
</dbReference>
<evidence type="ECO:0000256" key="3">
    <source>
        <dbReference type="ARBA" id="ARBA00022603"/>
    </source>
</evidence>
<organism evidence="9 10">
    <name type="scientific">Oedothorax gibbosus</name>
    <dbReference type="NCBI Taxonomy" id="931172"/>
    <lineage>
        <taxon>Eukaryota</taxon>
        <taxon>Metazoa</taxon>
        <taxon>Ecdysozoa</taxon>
        <taxon>Arthropoda</taxon>
        <taxon>Chelicerata</taxon>
        <taxon>Arachnida</taxon>
        <taxon>Araneae</taxon>
        <taxon>Araneomorphae</taxon>
        <taxon>Entelegynae</taxon>
        <taxon>Araneoidea</taxon>
        <taxon>Linyphiidae</taxon>
        <taxon>Erigoninae</taxon>
        <taxon>Oedothorax</taxon>
    </lineage>
</organism>
<dbReference type="InterPro" id="IPR029063">
    <property type="entry name" value="SAM-dependent_MTases_sf"/>
</dbReference>
<feature type="active site" description="Proton acceptor" evidence="7">
    <location>
        <position position="211"/>
    </location>
</feature>
<protein>
    <recommendedName>
        <fullName evidence="6">rRNA methyltransferase 2, mitochondrial</fullName>
    </recommendedName>
</protein>
<evidence type="ECO:0000313" key="10">
    <source>
        <dbReference type="Proteomes" id="UP000827092"/>
    </source>
</evidence>
<comment type="similarity">
    <text evidence="1">Belongs to the class I-like SAM-binding methyltransferase superfamily. RNA methyltransferase RlmE family.</text>
</comment>
<name>A0AAV6V0Y8_9ARAC</name>
<dbReference type="InterPro" id="IPR050082">
    <property type="entry name" value="RNA_methyltr_RlmE"/>
</dbReference>
<sequence length="261" mass="29547">MNLQSHTKNLIKSIFFKSNNAIQRRYISKSIALCKTIPDNAKSKSSHEWLQRQINDVYVKKSRYHGYRCRSAYKLLEIDEKYNILKTGYSVVDCGAAPGSWTQVVVNKLKLDRPLKDGSAHPNVAVSVDLQRMEPIKGAFILSESDFTSSLTQEEIWKILPGGKANVVLSDMAPKATGTYELDCSSIINLVYNALRFATVTLKKDGVFLCKVWDSRDVEMFVKTLDSLFTSVKRVKPKASRMDSAELFLLARGYKCNKFIK</sequence>
<dbReference type="GO" id="GO:0008650">
    <property type="term" value="F:rRNA (uridine-2'-O-)-methyltransferase activity"/>
    <property type="evidence" value="ECO:0007669"/>
    <property type="project" value="TreeGrafter"/>
</dbReference>
<dbReference type="Pfam" id="PF01728">
    <property type="entry name" value="FtsJ"/>
    <property type="match status" value="1"/>
</dbReference>
<dbReference type="InterPro" id="IPR015507">
    <property type="entry name" value="rRNA-MeTfrase_E"/>
</dbReference>
<dbReference type="EMBL" id="JAFNEN010000219">
    <property type="protein sequence ID" value="KAG8189211.1"/>
    <property type="molecule type" value="Genomic_DNA"/>
</dbReference>
<proteinExistence type="inferred from homology"/>
<keyword evidence="3" id="KW-0489">Methyltransferase</keyword>
<reference evidence="9 10" key="1">
    <citation type="journal article" date="2022" name="Nat. Ecol. Evol.">
        <title>A masculinizing supergene underlies an exaggerated male reproductive morph in a spider.</title>
        <authorList>
            <person name="Hendrickx F."/>
            <person name="De Corte Z."/>
            <person name="Sonet G."/>
            <person name="Van Belleghem S.M."/>
            <person name="Kostlbacher S."/>
            <person name="Vangestel C."/>
        </authorList>
    </citation>
    <scope>NUCLEOTIDE SEQUENCE [LARGE SCALE GENOMIC DNA]</scope>
    <source>
        <strain evidence="9">W744_W776</strain>
    </source>
</reference>
<dbReference type="Proteomes" id="UP000827092">
    <property type="component" value="Unassembled WGS sequence"/>
</dbReference>
<keyword evidence="2" id="KW-0698">rRNA processing</keyword>